<evidence type="ECO:0000256" key="6">
    <source>
        <dbReference type="ARBA" id="ARBA00022806"/>
    </source>
</evidence>
<keyword evidence="4" id="KW-0227">DNA damage</keyword>
<dbReference type="InterPro" id="IPR027417">
    <property type="entry name" value="P-loop_NTPase"/>
</dbReference>
<dbReference type="EC" id="5.6.2.4" evidence="13"/>
<dbReference type="PROSITE" id="PS51217">
    <property type="entry name" value="UVRD_HELICASE_CTER"/>
    <property type="match status" value="1"/>
</dbReference>
<dbReference type="GO" id="GO:0005829">
    <property type="term" value="C:cytosol"/>
    <property type="evidence" value="ECO:0007669"/>
    <property type="project" value="TreeGrafter"/>
</dbReference>
<evidence type="ECO:0000259" key="18">
    <source>
        <dbReference type="PROSITE" id="PS51217"/>
    </source>
</evidence>
<dbReference type="InterPro" id="IPR011604">
    <property type="entry name" value="PDDEXK-like_dom_sf"/>
</dbReference>
<keyword evidence="5 15" id="KW-0378">Hydrolase</keyword>
<feature type="domain" description="UvrD-like helicase C-terminal" evidence="18">
    <location>
        <begin position="359"/>
        <end position="663"/>
    </location>
</feature>
<dbReference type="InterPro" id="IPR013986">
    <property type="entry name" value="DExx_box_DNA_helicase_dom_sf"/>
</dbReference>
<keyword evidence="6 15" id="KW-0347">Helicase</keyword>
<keyword evidence="11" id="KW-0413">Isomerase</keyword>
<evidence type="ECO:0000256" key="16">
    <source>
        <dbReference type="SAM" id="MobiDB-lite"/>
    </source>
</evidence>
<dbReference type="Pfam" id="PF00580">
    <property type="entry name" value="UvrD-helicase"/>
    <property type="match status" value="1"/>
</dbReference>
<evidence type="ECO:0000256" key="3">
    <source>
        <dbReference type="ARBA" id="ARBA00022741"/>
    </source>
</evidence>
<evidence type="ECO:0000256" key="14">
    <source>
        <dbReference type="ARBA" id="ARBA00048988"/>
    </source>
</evidence>
<feature type="compositionally biased region" description="Basic and acidic residues" evidence="16">
    <location>
        <begin position="1099"/>
        <end position="1119"/>
    </location>
</feature>
<organism evidence="19 20">
    <name type="scientific">Rarobacter incanus</name>
    <dbReference type="NCBI Taxonomy" id="153494"/>
    <lineage>
        <taxon>Bacteria</taxon>
        <taxon>Bacillati</taxon>
        <taxon>Actinomycetota</taxon>
        <taxon>Actinomycetes</taxon>
        <taxon>Micrococcales</taxon>
        <taxon>Rarobacteraceae</taxon>
        <taxon>Rarobacter</taxon>
    </lineage>
</organism>
<evidence type="ECO:0000256" key="13">
    <source>
        <dbReference type="ARBA" id="ARBA00034808"/>
    </source>
</evidence>
<accession>A0A542SNG6</accession>
<name>A0A542SNG6_9MICO</name>
<evidence type="ECO:0000256" key="12">
    <source>
        <dbReference type="ARBA" id="ARBA00034617"/>
    </source>
</evidence>
<dbReference type="InterPro" id="IPR038726">
    <property type="entry name" value="PDDEXK_AddAB-type"/>
</dbReference>
<comment type="caution">
    <text evidence="19">The sequence shown here is derived from an EMBL/GenBank/DDBJ whole genome shotgun (WGS) entry which is preliminary data.</text>
</comment>
<dbReference type="InterPro" id="IPR014017">
    <property type="entry name" value="DNA_helicase_UvrD-like_C"/>
</dbReference>
<evidence type="ECO:0000256" key="2">
    <source>
        <dbReference type="ARBA" id="ARBA00022722"/>
    </source>
</evidence>
<feature type="region of interest" description="Disordered" evidence="16">
    <location>
        <begin position="346"/>
        <end position="381"/>
    </location>
</feature>
<evidence type="ECO:0000256" key="7">
    <source>
        <dbReference type="ARBA" id="ARBA00022839"/>
    </source>
</evidence>
<dbReference type="Proteomes" id="UP000316181">
    <property type="component" value="Unassembled WGS sequence"/>
</dbReference>
<proteinExistence type="inferred from homology"/>
<keyword evidence="2" id="KW-0540">Nuclease</keyword>
<dbReference type="AlphaFoldDB" id="A0A542SNG6"/>
<dbReference type="InterPro" id="IPR014016">
    <property type="entry name" value="UvrD-like_ATP-bd"/>
</dbReference>
<dbReference type="GO" id="GO:0000725">
    <property type="term" value="P:recombinational repair"/>
    <property type="evidence" value="ECO:0007669"/>
    <property type="project" value="TreeGrafter"/>
</dbReference>
<comment type="catalytic activity">
    <reaction evidence="12">
        <text>Couples ATP hydrolysis with the unwinding of duplex DNA by translocating in the 3'-5' direction.</text>
        <dbReference type="EC" id="5.6.2.4"/>
    </reaction>
</comment>
<gene>
    <name evidence="19" type="ORF">FB389_0846</name>
</gene>
<comment type="catalytic activity">
    <reaction evidence="14">
        <text>ATP + H2O = ADP + phosphate + H(+)</text>
        <dbReference type="Rhea" id="RHEA:13065"/>
        <dbReference type="ChEBI" id="CHEBI:15377"/>
        <dbReference type="ChEBI" id="CHEBI:15378"/>
        <dbReference type="ChEBI" id="CHEBI:30616"/>
        <dbReference type="ChEBI" id="CHEBI:43474"/>
        <dbReference type="ChEBI" id="CHEBI:456216"/>
        <dbReference type="EC" id="5.6.2.4"/>
    </reaction>
</comment>
<sequence>MPEGKDEVPAHPRLDSQQDAVVAAVATGRHIVVTGAPGTGKTTLALHIVTDAIASGVDADRVVLLTASRGSAARLRDRVTAAGGGTRRTAAVRSAASLAFAILSNDARMNGRPAPVLTTGPEQDREIAELLAGHLAGMGVDVPWPAAIPPETLGLAGFRSELRDLMMRCAERAIAPADLERLGREHDEPAWIAAAALYREYENVNELARMTPDRGDRFDSAGIVAQAAVVAERLRVQDAPGRLRFSLVVVDEYQDASAATAQLLAALAADGAQLVLLSDPDQAVQGFRGSRPDLARLAATPPSPRSLEVGQFDALPFVLTTAHRTAPEVTRAIAGIAQSIGTAAGTRHRFAGGPSGDPGAGAAVEDDHDSPDAEAGPSVGEYRPRLVDPVARWHLRSFNDEMAWAAWMVRWRHYTQQVPWSRCAVIVRSGAQAAAFAGALQRAGVPAVTGGADRALRAEPAVRALCEIVQRTRAQDWDEASLLAVLSSPYFDLDPVAVRAVRRIAAQLTAKLCADDEGGRHPLLTCLTRPGGLRGLRDSSIGGTPLAAAMYRLAAMISAARDTADETNPGTVLWAVWDASKCAQRWQQAALRGGPHAAQAHAQLDALMTLFKKADTFTERAALATIDQFVEQIRSFDIPADTLAATGQRRDVVEVLTPAQATGRQWSFVIVSGLQYGVWPDLRLRDSLLGAQRLADLVDGRVGASDVRGQRRAVLDDELRLFLVAVSRATQCVHVTAVSSDDDQPSAMCDLVAPPPAGPPIAAPPPLDLRGLALRARVAGAAALAQEGGSANATAWVELLGRLAGSGVREAQPQTWYGIQPVSTVAPLHSADEVVAVSPSRIALAHACSLRWAGEMLGAVPSGTFSTHLGTLIHEIAKDHPAASAASLAAELHRRWPDLGLVDGWPSMQSEQEARAMVAKLAQFEADNPAPRAVERAIDVEVAGVRVRGSIDRIDSRGARPLITDFKTGKVAASQADAEVDPQLAAYQVAYDKGHAGTADADAGPQAVRSADCAARDSLAGAQLVYLGAPTKSVSIRTQRALADFPDPSWAERMIAQAGSIMAAGQLWARPGAVCRSCPIRTSCPVMDQGRQLTDVPGTDDRANRAPHSEFGSADDRRAQAGLVASAERKLEDDAHE</sequence>
<dbReference type="PROSITE" id="PS51198">
    <property type="entry name" value="UVRD_HELICASE_ATP_BIND"/>
    <property type="match status" value="1"/>
</dbReference>
<dbReference type="Pfam" id="PF12705">
    <property type="entry name" value="PDDEXK_1"/>
    <property type="match status" value="1"/>
</dbReference>
<dbReference type="Gene3D" id="1.10.486.10">
    <property type="entry name" value="PCRA, domain 4"/>
    <property type="match status" value="1"/>
</dbReference>
<evidence type="ECO:0000256" key="11">
    <source>
        <dbReference type="ARBA" id="ARBA00023235"/>
    </source>
</evidence>
<dbReference type="GO" id="GO:0004527">
    <property type="term" value="F:exonuclease activity"/>
    <property type="evidence" value="ECO:0007669"/>
    <property type="project" value="UniProtKB-KW"/>
</dbReference>
<evidence type="ECO:0000256" key="4">
    <source>
        <dbReference type="ARBA" id="ARBA00022763"/>
    </source>
</evidence>
<dbReference type="SMART" id="SM00382">
    <property type="entry name" value="AAA"/>
    <property type="match status" value="1"/>
</dbReference>
<comment type="similarity">
    <text evidence="1">Belongs to the helicase family. UvrD subfamily.</text>
</comment>
<dbReference type="GO" id="GO:0003677">
    <property type="term" value="F:DNA binding"/>
    <property type="evidence" value="ECO:0007669"/>
    <property type="project" value="UniProtKB-KW"/>
</dbReference>
<dbReference type="GO" id="GO:0043138">
    <property type="term" value="F:3'-5' DNA helicase activity"/>
    <property type="evidence" value="ECO:0007669"/>
    <property type="project" value="UniProtKB-EC"/>
</dbReference>
<keyword evidence="10" id="KW-0234">DNA repair</keyword>
<evidence type="ECO:0000313" key="20">
    <source>
        <dbReference type="Proteomes" id="UP000316181"/>
    </source>
</evidence>
<keyword evidence="7" id="KW-0269">Exonuclease</keyword>
<dbReference type="EMBL" id="VFNV01000001">
    <property type="protein sequence ID" value="TQK76186.1"/>
    <property type="molecule type" value="Genomic_DNA"/>
</dbReference>
<evidence type="ECO:0000256" key="15">
    <source>
        <dbReference type="PROSITE-ProRule" id="PRU00560"/>
    </source>
</evidence>
<keyword evidence="20" id="KW-1185">Reference proteome</keyword>
<dbReference type="InterPro" id="IPR000212">
    <property type="entry name" value="DNA_helicase_UvrD/REP"/>
</dbReference>
<dbReference type="PANTHER" id="PTHR11070">
    <property type="entry name" value="UVRD / RECB / PCRA DNA HELICASE FAMILY MEMBER"/>
    <property type="match status" value="1"/>
</dbReference>
<evidence type="ECO:0000256" key="5">
    <source>
        <dbReference type="ARBA" id="ARBA00022801"/>
    </source>
</evidence>
<evidence type="ECO:0000259" key="17">
    <source>
        <dbReference type="PROSITE" id="PS51198"/>
    </source>
</evidence>
<evidence type="ECO:0000256" key="8">
    <source>
        <dbReference type="ARBA" id="ARBA00022840"/>
    </source>
</evidence>
<feature type="region of interest" description="Disordered" evidence="16">
    <location>
        <begin position="1089"/>
        <end position="1137"/>
    </location>
</feature>
<evidence type="ECO:0000256" key="10">
    <source>
        <dbReference type="ARBA" id="ARBA00023204"/>
    </source>
</evidence>
<dbReference type="InterPro" id="IPR003593">
    <property type="entry name" value="AAA+_ATPase"/>
</dbReference>
<keyword evidence="8 15" id="KW-0067">ATP-binding</keyword>
<evidence type="ECO:0000256" key="1">
    <source>
        <dbReference type="ARBA" id="ARBA00009922"/>
    </source>
</evidence>
<dbReference type="SUPFAM" id="SSF52540">
    <property type="entry name" value="P-loop containing nucleoside triphosphate hydrolases"/>
    <property type="match status" value="1"/>
</dbReference>
<dbReference type="PANTHER" id="PTHR11070:SF59">
    <property type="entry name" value="DNA 3'-5' HELICASE"/>
    <property type="match status" value="1"/>
</dbReference>
<dbReference type="Gene3D" id="3.40.50.300">
    <property type="entry name" value="P-loop containing nucleotide triphosphate hydrolases"/>
    <property type="match status" value="2"/>
</dbReference>
<reference evidence="19 20" key="1">
    <citation type="submission" date="2019-06" db="EMBL/GenBank/DDBJ databases">
        <title>Sequencing the genomes of 1000 actinobacteria strains.</title>
        <authorList>
            <person name="Klenk H.-P."/>
        </authorList>
    </citation>
    <scope>NUCLEOTIDE SEQUENCE [LARGE SCALE GENOMIC DNA]</scope>
    <source>
        <strain evidence="19 20">DSM 10596</strain>
    </source>
</reference>
<dbReference type="GO" id="GO:0005524">
    <property type="term" value="F:ATP binding"/>
    <property type="evidence" value="ECO:0007669"/>
    <property type="project" value="UniProtKB-UniRule"/>
</dbReference>
<feature type="domain" description="UvrD-like helicase ATP-binding" evidence="17">
    <location>
        <begin position="14"/>
        <end position="326"/>
    </location>
</feature>
<protein>
    <recommendedName>
        <fullName evidence="13">DNA 3'-5' helicase</fullName>
        <ecNumber evidence="13">5.6.2.4</ecNumber>
    </recommendedName>
</protein>
<dbReference type="Gene3D" id="1.10.10.160">
    <property type="match status" value="1"/>
</dbReference>
<evidence type="ECO:0000313" key="19">
    <source>
        <dbReference type="EMBL" id="TQK76186.1"/>
    </source>
</evidence>
<feature type="binding site" evidence="15">
    <location>
        <begin position="35"/>
        <end position="42"/>
    </location>
    <ligand>
        <name>ATP</name>
        <dbReference type="ChEBI" id="CHEBI:30616"/>
    </ligand>
</feature>
<feature type="compositionally biased region" description="Basic and acidic residues" evidence="16">
    <location>
        <begin position="1127"/>
        <end position="1137"/>
    </location>
</feature>
<keyword evidence="3 15" id="KW-0547">Nucleotide-binding</keyword>
<dbReference type="GO" id="GO:0033202">
    <property type="term" value="C:DNA helicase complex"/>
    <property type="evidence" value="ECO:0007669"/>
    <property type="project" value="TreeGrafter"/>
</dbReference>
<keyword evidence="9" id="KW-0238">DNA-binding</keyword>
<dbReference type="Gene3D" id="3.90.320.10">
    <property type="match status" value="1"/>
</dbReference>
<evidence type="ECO:0000256" key="9">
    <source>
        <dbReference type="ARBA" id="ARBA00023125"/>
    </source>
</evidence>